<comment type="subunit">
    <text evidence="5 16">Heterotrimer of an alpha, a beta and a gamma subunit.</text>
</comment>
<evidence type="ECO:0000256" key="2">
    <source>
        <dbReference type="ARBA" id="ARBA00003002"/>
    </source>
</evidence>
<dbReference type="AlphaFoldDB" id="A0A918JEH4"/>
<comment type="similarity">
    <text evidence="4 16 17">Belongs to the OadG family.</text>
</comment>
<feature type="transmembrane region" description="Helical" evidence="16 17">
    <location>
        <begin position="16"/>
        <end position="39"/>
    </location>
</feature>
<gene>
    <name evidence="16 19" type="primary">oadG</name>
    <name evidence="19" type="ORF">GCM10007391_02040</name>
</gene>
<evidence type="ECO:0000256" key="11">
    <source>
        <dbReference type="ARBA" id="ARBA00023053"/>
    </source>
</evidence>
<dbReference type="RefSeq" id="WP_189403231.1">
    <property type="nucleotide sequence ID" value="NZ_BMXP01000001.1"/>
</dbReference>
<keyword evidence="14 16" id="KW-0739">Sodium transport</keyword>
<evidence type="ECO:0000256" key="1">
    <source>
        <dbReference type="ARBA" id="ARBA00001959"/>
    </source>
</evidence>
<evidence type="ECO:0000256" key="10">
    <source>
        <dbReference type="ARBA" id="ARBA00022989"/>
    </source>
</evidence>
<sequence>MDANAVTSLLAEAGTLMIVGMVFVFTFLTLLIGGIDVIARFCRRFPGEQESLDTPDIAAPRPQRNENEHDPRIIAAISAAVQTHRKSRQRRLTKE</sequence>
<name>A0A918JEH4_9ALTE</name>
<evidence type="ECO:0000256" key="5">
    <source>
        <dbReference type="ARBA" id="ARBA00011869"/>
    </source>
</evidence>
<dbReference type="InterPro" id="IPR023424">
    <property type="entry name" value="OadG"/>
</dbReference>
<dbReference type="Pfam" id="PF04277">
    <property type="entry name" value="OAD_gamma"/>
    <property type="match status" value="1"/>
</dbReference>
<proteinExistence type="inferred from homology"/>
<dbReference type="GO" id="GO:0005886">
    <property type="term" value="C:plasma membrane"/>
    <property type="evidence" value="ECO:0007669"/>
    <property type="project" value="UniProtKB-SubCell"/>
</dbReference>
<keyword evidence="12 16" id="KW-0406">Ion transport</keyword>
<evidence type="ECO:0000256" key="8">
    <source>
        <dbReference type="ARBA" id="ARBA00022692"/>
    </source>
</evidence>
<evidence type="ECO:0000256" key="17">
    <source>
        <dbReference type="RuleBase" id="RU004278"/>
    </source>
</evidence>
<organism evidence="19 20">
    <name type="scientific">Alteromonas halophila</name>
    <dbReference type="NCBI Taxonomy" id="516698"/>
    <lineage>
        <taxon>Bacteria</taxon>
        <taxon>Pseudomonadati</taxon>
        <taxon>Pseudomonadota</taxon>
        <taxon>Gammaproteobacteria</taxon>
        <taxon>Alteromonadales</taxon>
        <taxon>Alteromonadaceae</taxon>
        <taxon>Alteromonas/Salinimonas group</taxon>
        <taxon>Alteromonas</taxon>
    </lineage>
</organism>
<keyword evidence="20" id="KW-1185">Reference proteome</keyword>
<dbReference type="NCBIfam" id="TIGR01195">
    <property type="entry name" value="oadG_fam"/>
    <property type="match status" value="1"/>
</dbReference>
<keyword evidence="11 16" id="KW-0915">Sodium</keyword>
<dbReference type="Proteomes" id="UP000631300">
    <property type="component" value="Unassembled WGS sequence"/>
</dbReference>
<comment type="function">
    <text evidence="2 16 17">Catalyzes the decarboxylation of oxaloacetate coupled to Na(+) translocation.</text>
</comment>
<evidence type="ECO:0000256" key="16">
    <source>
        <dbReference type="HAMAP-Rule" id="MF_00404"/>
    </source>
</evidence>
<dbReference type="EMBL" id="BMXP01000001">
    <property type="protein sequence ID" value="GGW73914.1"/>
    <property type="molecule type" value="Genomic_DNA"/>
</dbReference>
<keyword evidence="13 16" id="KW-0472">Membrane</keyword>
<comment type="caution">
    <text evidence="19">The sequence shown here is derived from an EMBL/GenBank/DDBJ whole genome shotgun (WGS) entry which is preliminary data.</text>
</comment>
<evidence type="ECO:0000256" key="9">
    <source>
        <dbReference type="ARBA" id="ARBA00022967"/>
    </source>
</evidence>
<evidence type="ECO:0000256" key="4">
    <source>
        <dbReference type="ARBA" id="ARBA00005844"/>
    </source>
</evidence>
<evidence type="ECO:0000256" key="18">
    <source>
        <dbReference type="SAM" id="MobiDB-lite"/>
    </source>
</evidence>
<reference evidence="19" key="1">
    <citation type="journal article" date="2014" name="Int. J. Syst. Evol. Microbiol.">
        <title>Complete genome sequence of Corynebacterium casei LMG S-19264T (=DSM 44701T), isolated from a smear-ripened cheese.</title>
        <authorList>
            <consortium name="US DOE Joint Genome Institute (JGI-PGF)"/>
            <person name="Walter F."/>
            <person name="Albersmeier A."/>
            <person name="Kalinowski J."/>
            <person name="Ruckert C."/>
        </authorList>
    </citation>
    <scope>NUCLEOTIDE SEQUENCE</scope>
    <source>
        <strain evidence="19">KCTC 22164</strain>
    </source>
</reference>
<dbReference type="GO" id="GO:0015081">
    <property type="term" value="F:sodium ion transmembrane transporter activity"/>
    <property type="evidence" value="ECO:0007669"/>
    <property type="project" value="UniProtKB-UniRule"/>
</dbReference>
<keyword evidence="9 16" id="KW-1278">Translocase</keyword>
<dbReference type="EC" id="7.2.4.2" evidence="16"/>
<comment type="cofactor">
    <cofactor evidence="1 16 17">
        <name>Na(+)</name>
        <dbReference type="ChEBI" id="CHEBI:29101"/>
    </cofactor>
</comment>
<protein>
    <recommendedName>
        <fullName evidence="16">Probable oxaloacetate decarboxylase gamma chain</fullName>
        <ecNumber evidence="16">7.2.4.2</ecNumber>
    </recommendedName>
</protein>
<evidence type="ECO:0000256" key="13">
    <source>
        <dbReference type="ARBA" id="ARBA00023136"/>
    </source>
</evidence>
<dbReference type="GO" id="GO:0036376">
    <property type="term" value="P:sodium ion export across plasma membrane"/>
    <property type="evidence" value="ECO:0007669"/>
    <property type="project" value="InterPro"/>
</dbReference>
<dbReference type="HAMAP" id="MF_00404">
    <property type="entry name" value="OadG"/>
    <property type="match status" value="1"/>
</dbReference>
<evidence type="ECO:0000256" key="15">
    <source>
        <dbReference type="ARBA" id="ARBA00048176"/>
    </source>
</evidence>
<evidence type="ECO:0000256" key="7">
    <source>
        <dbReference type="ARBA" id="ARBA00022475"/>
    </source>
</evidence>
<comment type="catalytic activity">
    <reaction evidence="15 16 17">
        <text>oxaloacetate + 2 Na(+)(in) + H(+) = pyruvate + 2 Na(+)(out) + CO2</text>
        <dbReference type="Rhea" id="RHEA:57724"/>
        <dbReference type="ChEBI" id="CHEBI:15361"/>
        <dbReference type="ChEBI" id="CHEBI:15378"/>
        <dbReference type="ChEBI" id="CHEBI:16452"/>
        <dbReference type="ChEBI" id="CHEBI:16526"/>
        <dbReference type="ChEBI" id="CHEBI:29101"/>
        <dbReference type="EC" id="7.2.4.2"/>
    </reaction>
</comment>
<evidence type="ECO:0000313" key="20">
    <source>
        <dbReference type="Proteomes" id="UP000631300"/>
    </source>
</evidence>
<dbReference type="GO" id="GO:0015451">
    <property type="term" value="F:decarboxylation-driven active transmembrane transporter activity"/>
    <property type="evidence" value="ECO:0007669"/>
    <property type="project" value="UniProtKB-EC"/>
</dbReference>
<feature type="region of interest" description="Disordered" evidence="18">
    <location>
        <begin position="50"/>
        <end position="70"/>
    </location>
</feature>
<evidence type="ECO:0000256" key="12">
    <source>
        <dbReference type="ARBA" id="ARBA00023065"/>
    </source>
</evidence>
<keyword evidence="7 16" id="KW-1003">Cell membrane</keyword>
<evidence type="ECO:0000256" key="6">
    <source>
        <dbReference type="ARBA" id="ARBA00022448"/>
    </source>
</evidence>
<dbReference type="InterPro" id="IPR005899">
    <property type="entry name" value="Na_pump_deCOase"/>
</dbReference>
<evidence type="ECO:0000256" key="3">
    <source>
        <dbReference type="ARBA" id="ARBA00004162"/>
    </source>
</evidence>
<evidence type="ECO:0000256" key="14">
    <source>
        <dbReference type="ARBA" id="ARBA00023201"/>
    </source>
</evidence>
<comment type="subcellular location">
    <subcellularLocation>
        <location evidence="3 16 17">Cell membrane</location>
        <topology evidence="3 16 17">Single-pass membrane protein</topology>
    </subcellularLocation>
</comment>
<keyword evidence="8 16" id="KW-0812">Transmembrane</keyword>
<keyword evidence="6 16" id="KW-0813">Transport</keyword>
<keyword evidence="10 16" id="KW-1133">Transmembrane helix</keyword>
<accession>A0A918JEH4</accession>
<dbReference type="GO" id="GO:0008948">
    <property type="term" value="F:oxaloacetate decarboxylase activity"/>
    <property type="evidence" value="ECO:0007669"/>
    <property type="project" value="UniProtKB-UniRule"/>
</dbReference>
<reference evidence="19" key="2">
    <citation type="submission" date="2020-09" db="EMBL/GenBank/DDBJ databases">
        <authorList>
            <person name="Sun Q."/>
            <person name="Kim S."/>
        </authorList>
    </citation>
    <scope>NUCLEOTIDE SEQUENCE</scope>
    <source>
        <strain evidence="19">KCTC 22164</strain>
    </source>
</reference>
<evidence type="ECO:0000313" key="19">
    <source>
        <dbReference type="EMBL" id="GGW73914.1"/>
    </source>
</evidence>